<dbReference type="Gene3D" id="3.60.21.10">
    <property type="match status" value="1"/>
</dbReference>
<dbReference type="InterPro" id="IPR051918">
    <property type="entry name" value="STPP_CPPED1"/>
</dbReference>
<sequence length="397" mass="42486">MNKFTLALSMTSALCAIPAFAATTKPLPPIPTLFTTLAAPADPDHFTFVVSGDNRSTGHGYPMPPALNQICLEIGSVRPAFTLWTGDAIEGYGDTPAEANAEYDTFFASAALTQSPMFMAPGNHEFSLDSALLPIYQKRMGALYGSFDYGDSHFIALNTTPVLPDGKISAGGEIDAEQRAWLEADLKANASAKNTFIFLHHYVYGPPDTGSTIDTGFKSTEDRDSLHKLFVQNHVRAVFCGHNHIYWHAAHDGVDYYISGGAGAPLDASPEQGGYLHYVVFHVDGDKVTSEILQPWHLLTTYPQGDAKGLTTETAFVENTNNTEVPARGIVFHIAPPAAGASVTVSAKVSYKKGKIVPAQIVSTHPSADGKSLEVVVAATLPADRTTEVTISSISNR</sequence>
<proteinExistence type="predicted"/>
<dbReference type="AlphaFoldDB" id="A0A402CUW5"/>
<organism evidence="1 2">
    <name type="scientific">Capsulimonas corticalis</name>
    <dbReference type="NCBI Taxonomy" id="2219043"/>
    <lineage>
        <taxon>Bacteria</taxon>
        <taxon>Bacillati</taxon>
        <taxon>Armatimonadota</taxon>
        <taxon>Armatimonadia</taxon>
        <taxon>Capsulimonadales</taxon>
        <taxon>Capsulimonadaceae</taxon>
        <taxon>Capsulimonas</taxon>
    </lineage>
</organism>
<protein>
    <submittedName>
        <fullName evidence="1">Uncharacterized protein</fullName>
    </submittedName>
</protein>
<dbReference type="PANTHER" id="PTHR43143:SF1">
    <property type="entry name" value="SERINE_THREONINE-PROTEIN PHOSPHATASE CPPED1"/>
    <property type="match status" value="1"/>
</dbReference>
<dbReference type="OrthoDB" id="9809781at2"/>
<dbReference type="GO" id="GO:0016787">
    <property type="term" value="F:hydrolase activity"/>
    <property type="evidence" value="ECO:0007669"/>
    <property type="project" value="InterPro"/>
</dbReference>
<dbReference type="Proteomes" id="UP000287394">
    <property type="component" value="Chromosome"/>
</dbReference>
<reference evidence="1 2" key="1">
    <citation type="journal article" date="2019" name="Int. J. Syst. Evol. Microbiol.">
        <title>Capsulimonas corticalis gen. nov., sp. nov., an aerobic capsulated bacterium, of a novel bacterial order, Capsulimonadales ord. nov., of the class Armatimonadia of the phylum Armatimonadetes.</title>
        <authorList>
            <person name="Li J."/>
            <person name="Kudo C."/>
            <person name="Tonouchi A."/>
        </authorList>
    </citation>
    <scope>NUCLEOTIDE SEQUENCE [LARGE SCALE GENOMIC DNA]</scope>
    <source>
        <strain evidence="1 2">AX-7</strain>
    </source>
</reference>
<dbReference type="Pfam" id="PF00149">
    <property type="entry name" value="Metallophos"/>
    <property type="match status" value="1"/>
</dbReference>
<dbReference type="EMBL" id="AP025739">
    <property type="protein sequence ID" value="BDI30236.1"/>
    <property type="molecule type" value="Genomic_DNA"/>
</dbReference>
<keyword evidence="2" id="KW-1185">Reference proteome</keyword>
<dbReference type="InterPro" id="IPR029052">
    <property type="entry name" value="Metallo-depent_PP-like"/>
</dbReference>
<dbReference type="SUPFAM" id="SSF56300">
    <property type="entry name" value="Metallo-dependent phosphatases"/>
    <property type="match status" value="1"/>
</dbReference>
<evidence type="ECO:0000313" key="1">
    <source>
        <dbReference type="EMBL" id="BDI30236.1"/>
    </source>
</evidence>
<dbReference type="InterPro" id="IPR004843">
    <property type="entry name" value="Calcineurin-like_PHP"/>
</dbReference>
<dbReference type="RefSeq" id="WP_119321206.1">
    <property type="nucleotide sequence ID" value="NZ_AP025739.1"/>
</dbReference>
<dbReference type="PANTHER" id="PTHR43143">
    <property type="entry name" value="METALLOPHOSPHOESTERASE, CALCINEURIN SUPERFAMILY"/>
    <property type="match status" value="1"/>
</dbReference>
<evidence type="ECO:0000313" key="2">
    <source>
        <dbReference type="Proteomes" id="UP000287394"/>
    </source>
</evidence>
<name>A0A402CUW5_9BACT</name>
<gene>
    <name evidence="1" type="ORF">CCAX7_22870</name>
</gene>
<accession>A0A402CUW5</accession>
<dbReference type="KEGG" id="ccot:CCAX7_22870"/>